<accession>A0A2A8CXX0</accession>
<name>A0A2A8CXX0_9BACT</name>
<dbReference type="GO" id="GO:0017148">
    <property type="term" value="P:negative regulation of translation"/>
    <property type="evidence" value="ECO:0007669"/>
    <property type="project" value="UniProtKB-UniRule"/>
</dbReference>
<comment type="subunit">
    <text evidence="2">Interacts with ribosomal protein uL14 (rplN).</text>
</comment>
<dbReference type="GO" id="GO:0043023">
    <property type="term" value="F:ribosomal large subunit binding"/>
    <property type="evidence" value="ECO:0007669"/>
    <property type="project" value="TreeGrafter"/>
</dbReference>
<keyword evidence="5" id="KW-1185">Reference proteome</keyword>
<dbReference type="NCBIfam" id="TIGR00090">
    <property type="entry name" value="rsfS_iojap_ybeB"/>
    <property type="match status" value="1"/>
</dbReference>
<sequence length="158" mass="17370">MASPNQMTSSSSAPSPSRRRVPENPGYVLAAHAVDAMADKKAADITVLDLRGVSGMADFFVIGTGGSDLQIRAIANGVMDRIREKCDERPYKKEGLESLQWVLIDYVDVVVHVFSKEKREHYNIERLWGEADAETVPQDGDAGDIKLLQSLLHQDGDT</sequence>
<comment type="function">
    <text evidence="2">Functions as a ribosomal silencing factor. Interacts with ribosomal protein uL14 (rplN), blocking formation of intersubunit bridge B8. Prevents association of the 30S and 50S ribosomal subunits and the formation of functional ribosomes, thus repressing translation.</text>
</comment>
<dbReference type="RefSeq" id="WP_098075982.1">
    <property type="nucleotide sequence ID" value="NZ_PDEQ01000005.1"/>
</dbReference>
<dbReference type="Proteomes" id="UP000220102">
    <property type="component" value="Unassembled WGS sequence"/>
</dbReference>
<dbReference type="SUPFAM" id="SSF81301">
    <property type="entry name" value="Nucleotidyltransferase"/>
    <property type="match status" value="1"/>
</dbReference>
<keyword evidence="2" id="KW-0810">Translation regulation</keyword>
<comment type="caution">
    <text evidence="4">The sequence shown here is derived from an EMBL/GenBank/DDBJ whole genome shotgun (WGS) entry which is preliminary data.</text>
</comment>
<comment type="similarity">
    <text evidence="1 2">Belongs to the Iojap/RsfS family.</text>
</comment>
<proteinExistence type="inferred from homology"/>
<dbReference type="HAMAP" id="MF_01477">
    <property type="entry name" value="Iojap_RsfS"/>
    <property type="match status" value="1"/>
</dbReference>
<gene>
    <name evidence="2 4" type="primary">rsfS</name>
    <name evidence="4" type="ORF">CRI94_11345</name>
</gene>
<evidence type="ECO:0000256" key="2">
    <source>
        <dbReference type="HAMAP-Rule" id="MF_01477"/>
    </source>
</evidence>
<dbReference type="EMBL" id="PDEQ01000005">
    <property type="protein sequence ID" value="PEN13228.1"/>
    <property type="molecule type" value="Genomic_DNA"/>
</dbReference>
<keyword evidence="2" id="KW-0678">Repressor</keyword>
<dbReference type="OrthoDB" id="9793681at2"/>
<evidence type="ECO:0000256" key="1">
    <source>
        <dbReference type="ARBA" id="ARBA00010574"/>
    </source>
</evidence>
<dbReference type="PANTHER" id="PTHR21043">
    <property type="entry name" value="IOJAP SUPERFAMILY ORTHOLOG"/>
    <property type="match status" value="1"/>
</dbReference>
<keyword evidence="2" id="KW-0963">Cytoplasm</keyword>
<dbReference type="Pfam" id="PF02410">
    <property type="entry name" value="RsfS"/>
    <property type="match status" value="1"/>
</dbReference>
<evidence type="ECO:0000256" key="3">
    <source>
        <dbReference type="SAM" id="MobiDB-lite"/>
    </source>
</evidence>
<dbReference type="AlphaFoldDB" id="A0A2A8CXX0"/>
<organism evidence="4 5">
    <name type="scientific">Longibacter salinarum</name>
    <dbReference type="NCBI Taxonomy" id="1850348"/>
    <lineage>
        <taxon>Bacteria</taxon>
        <taxon>Pseudomonadati</taxon>
        <taxon>Rhodothermota</taxon>
        <taxon>Rhodothermia</taxon>
        <taxon>Rhodothermales</taxon>
        <taxon>Salisaetaceae</taxon>
        <taxon>Longibacter</taxon>
    </lineage>
</organism>
<dbReference type="Gene3D" id="3.30.460.10">
    <property type="entry name" value="Beta Polymerase, domain 2"/>
    <property type="match status" value="1"/>
</dbReference>
<dbReference type="InterPro" id="IPR043519">
    <property type="entry name" value="NT_sf"/>
</dbReference>
<dbReference type="PANTHER" id="PTHR21043:SF0">
    <property type="entry name" value="MITOCHONDRIAL ASSEMBLY OF RIBOSOMAL LARGE SUBUNIT PROTEIN 1"/>
    <property type="match status" value="1"/>
</dbReference>
<dbReference type="InterPro" id="IPR004394">
    <property type="entry name" value="Iojap/RsfS/C7orf30"/>
</dbReference>
<feature type="region of interest" description="Disordered" evidence="3">
    <location>
        <begin position="1"/>
        <end position="22"/>
    </location>
</feature>
<comment type="subcellular location">
    <subcellularLocation>
        <location evidence="2">Cytoplasm</location>
    </subcellularLocation>
</comment>
<evidence type="ECO:0000313" key="5">
    <source>
        <dbReference type="Proteomes" id="UP000220102"/>
    </source>
</evidence>
<protein>
    <recommendedName>
        <fullName evidence="2">Ribosomal silencing factor RsfS</fullName>
    </recommendedName>
</protein>
<reference evidence="4 5" key="1">
    <citation type="submission" date="2017-10" db="EMBL/GenBank/DDBJ databases">
        <title>Draft genome of Longibacter Salinarum.</title>
        <authorList>
            <person name="Goh K.M."/>
            <person name="Shamsir M.S."/>
            <person name="Lim S.W."/>
        </authorList>
    </citation>
    <scope>NUCLEOTIDE SEQUENCE [LARGE SCALE GENOMIC DNA]</scope>
    <source>
        <strain evidence="4 5">KCTC 52045</strain>
    </source>
</reference>
<dbReference type="GO" id="GO:0005737">
    <property type="term" value="C:cytoplasm"/>
    <property type="evidence" value="ECO:0007669"/>
    <property type="project" value="UniProtKB-SubCell"/>
</dbReference>
<dbReference type="GO" id="GO:0042256">
    <property type="term" value="P:cytosolic ribosome assembly"/>
    <property type="evidence" value="ECO:0007669"/>
    <property type="project" value="UniProtKB-UniRule"/>
</dbReference>
<evidence type="ECO:0000313" key="4">
    <source>
        <dbReference type="EMBL" id="PEN13228.1"/>
    </source>
</evidence>
<dbReference type="GO" id="GO:0090071">
    <property type="term" value="P:negative regulation of ribosome biogenesis"/>
    <property type="evidence" value="ECO:0007669"/>
    <property type="project" value="UniProtKB-UniRule"/>
</dbReference>